<proteinExistence type="inferred from homology"/>
<dbReference type="PRINTS" id="PR00080">
    <property type="entry name" value="SDRFAMILY"/>
</dbReference>
<evidence type="ECO:0000256" key="1">
    <source>
        <dbReference type="ARBA" id="ARBA00006484"/>
    </source>
</evidence>
<dbReference type="InterPro" id="IPR057326">
    <property type="entry name" value="KR_dom"/>
</dbReference>
<evidence type="ECO:0000256" key="3">
    <source>
        <dbReference type="RuleBase" id="RU000363"/>
    </source>
</evidence>
<dbReference type="SUPFAM" id="SSF51735">
    <property type="entry name" value="NAD(P)-binding Rossmann-fold domains"/>
    <property type="match status" value="1"/>
</dbReference>
<accession>A0A1W9ZBK2</accession>
<gene>
    <name evidence="5" type="ORF">BST14_18915</name>
</gene>
<dbReference type="AlphaFoldDB" id="A0A1W9ZBK2"/>
<dbReference type="Pfam" id="PF00106">
    <property type="entry name" value="adh_short"/>
    <property type="match status" value="1"/>
</dbReference>
<evidence type="ECO:0000256" key="2">
    <source>
        <dbReference type="ARBA" id="ARBA00023002"/>
    </source>
</evidence>
<evidence type="ECO:0000313" key="6">
    <source>
        <dbReference type="Proteomes" id="UP000192707"/>
    </source>
</evidence>
<dbReference type="PRINTS" id="PR00081">
    <property type="entry name" value="GDHRDH"/>
</dbReference>
<dbReference type="FunFam" id="3.40.50.720:FF:000084">
    <property type="entry name" value="Short-chain dehydrogenase reductase"/>
    <property type="match status" value="1"/>
</dbReference>
<dbReference type="SMART" id="SM00822">
    <property type="entry name" value="PKS_KR"/>
    <property type="match status" value="1"/>
</dbReference>
<dbReference type="PROSITE" id="PS00061">
    <property type="entry name" value="ADH_SHORT"/>
    <property type="match status" value="1"/>
</dbReference>
<dbReference type="EMBL" id="MVHG01000055">
    <property type="protein sequence ID" value="ORA11277.1"/>
    <property type="molecule type" value="Genomic_DNA"/>
</dbReference>
<dbReference type="Proteomes" id="UP000192707">
    <property type="component" value="Unassembled WGS sequence"/>
</dbReference>
<evidence type="ECO:0000313" key="5">
    <source>
        <dbReference type="EMBL" id="ORA11277.1"/>
    </source>
</evidence>
<keyword evidence="6" id="KW-1185">Reference proteome</keyword>
<evidence type="ECO:0000259" key="4">
    <source>
        <dbReference type="SMART" id="SM00822"/>
    </source>
</evidence>
<comment type="caution">
    <text evidence="5">The sequence shown here is derived from an EMBL/GenBank/DDBJ whole genome shotgun (WGS) entry which is preliminary data.</text>
</comment>
<dbReference type="PANTHER" id="PTHR43658:SF8">
    <property type="entry name" value="17-BETA-HYDROXYSTEROID DEHYDROGENASE 14-RELATED"/>
    <property type="match status" value="1"/>
</dbReference>
<dbReference type="RefSeq" id="WP_083065901.1">
    <property type="nucleotide sequence ID" value="NZ_MVHG01000055.1"/>
</dbReference>
<dbReference type="OrthoDB" id="9795647at2"/>
<reference evidence="5 6" key="1">
    <citation type="submission" date="2016-12" db="EMBL/GenBank/DDBJ databases">
        <title>The new phylogeny of genus Mycobacterium.</title>
        <authorList>
            <person name="Tortoli E."/>
            <person name="Trovato A."/>
            <person name="Cirillo D.M."/>
        </authorList>
    </citation>
    <scope>NUCLEOTIDE SEQUENCE [LARGE SCALE GENOMIC DNA]</scope>
    <source>
        <strain evidence="5 6">DSM 45069</strain>
    </source>
</reference>
<dbReference type="PANTHER" id="PTHR43658">
    <property type="entry name" value="SHORT-CHAIN DEHYDROGENASE/REDUCTASE"/>
    <property type="match status" value="1"/>
</dbReference>
<dbReference type="InterPro" id="IPR002347">
    <property type="entry name" value="SDR_fam"/>
</dbReference>
<name>A0A1W9ZBK2_MYCAI</name>
<organism evidence="5 6">
    <name type="scientific">Mycobacterium arosiense ATCC BAA-1401 = DSM 45069</name>
    <dbReference type="NCBI Taxonomy" id="1265311"/>
    <lineage>
        <taxon>Bacteria</taxon>
        <taxon>Bacillati</taxon>
        <taxon>Actinomycetota</taxon>
        <taxon>Actinomycetes</taxon>
        <taxon>Mycobacteriales</taxon>
        <taxon>Mycobacteriaceae</taxon>
        <taxon>Mycobacterium</taxon>
        <taxon>Mycobacterium avium complex (MAC)</taxon>
    </lineage>
</organism>
<dbReference type="Gene3D" id="3.40.50.720">
    <property type="entry name" value="NAD(P)-binding Rossmann-like Domain"/>
    <property type="match status" value="1"/>
</dbReference>
<dbReference type="GO" id="GO:0016491">
    <property type="term" value="F:oxidoreductase activity"/>
    <property type="evidence" value="ECO:0007669"/>
    <property type="project" value="UniProtKB-KW"/>
</dbReference>
<sequence>MDLQGSSAIVTGGASGLGEASARALSAQGVAVVVVDLQDDRAKELAAEVGGVAVTADVADERGVAAAVSAASDLGPLRVLVNCAGISRAQRTVNAERRPFELAVFEKVLRTNLVGTFNCVRLAAAAMAALEPTDSGERGAIVNTASAAAFDGQIGQAAYAASKGGIVGLTLPLARDLAAIGVRVNTLAPGLFDTPIYGTGSAADTKKRQLGQSVVYPQRLGHAGEYADLVLAVLTNSYMNGETIRIDGALRLPPRSYTKLSG</sequence>
<dbReference type="InterPro" id="IPR020904">
    <property type="entry name" value="Sc_DH/Rdtase_CS"/>
</dbReference>
<keyword evidence="2" id="KW-0560">Oxidoreductase</keyword>
<comment type="similarity">
    <text evidence="1 3">Belongs to the short-chain dehydrogenases/reductases (SDR) family.</text>
</comment>
<dbReference type="InterPro" id="IPR036291">
    <property type="entry name" value="NAD(P)-bd_dom_sf"/>
</dbReference>
<protein>
    <submittedName>
        <fullName evidence="5">3-hydroxyacyl-CoA dehydrogenase</fullName>
    </submittedName>
</protein>
<feature type="domain" description="Ketoreductase" evidence="4">
    <location>
        <begin position="6"/>
        <end position="195"/>
    </location>
</feature>